<comment type="cofactor">
    <cofactor evidence="1">
        <name>Mg(2+)</name>
        <dbReference type="ChEBI" id="CHEBI:18420"/>
    </cofactor>
</comment>
<evidence type="ECO:0000256" key="6">
    <source>
        <dbReference type="ARBA" id="ARBA00022989"/>
    </source>
</evidence>
<dbReference type="EMBL" id="JAGGLG010000006">
    <property type="protein sequence ID" value="MBP2017617.1"/>
    <property type="molecule type" value="Genomic_DNA"/>
</dbReference>
<evidence type="ECO:0000313" key="10">
    <source>
        <dbReference type="Proteomes" id="UP001519289"/>
    </source>
</evidence>
<evidence type="ECO:0000256" key="2">
    <source>
        <dbReference type="ARBA" id="ARBA00004141"/>
    </source>
</evidence>
<evidence type="ECO:0000256" key="4">
    <source>
        <dbReference type="ARBA" id="ARBA00022679"/>
    </source>
</evidence>
<organism evidence="9 10">
    <name type="scientific">Symbiobacterium terraclitae</name>
    <dbReference type="NCBI Taxonomy" id="557451"/>
    <lineage>
        <taxon>Bacteria</taxon>
        <taxon>Bacillati</taxon>
        <taxon>Bacillota</taxon>
        <taxon>Clostridia</taxon>
        <taxon>Eubacteriales</taxon>
        <taxon>Symbiobacteriaceae</taxon>
        <taxon>Symbiobacterium</taxon>
    </lineage>
</organism>
<comment type="caution">
    <text evidence="9">The sequence shown here is derived from an EMBL/GenBank/DDBJ whole genome shotgun (WGS) entry which is preliminary data.</text>
</comment>
<evidence type="ECO:0000313" key="9">
    <source>
        <dbReference type="EMBL" id="MBP2017617.1"/>
    </source>
</evidence>
<keyword evidence="7 8" id="KW-0472">Membrane</keyword>
<reference evidence="9 10" key="1">
    <citation type="submission" date="2021-03" db="EMBL/GenBank/DDBJ databases">
        <title>Genomic Encyclopedia of Type Strains, Phase IV (KMG-IV): sequencing the most valuable type-strain genomes for metagenomic binning, comparative biology and taxonomic classification.</title>
        <authorList>
            <person name="Goeker M."/>
        </authorList>
    </citation>
    <scope>NUCLEOTIDE SEQUENCE [LARGE SCALE GENOMIC DNA]</scope>
    <source>
        <strain evidence="9 10">DSM 27138</strain>
    </source>
</reference>
<proteinExistence type="inferred from homology"/>
<dbReference type="CDD" id="cd13959">
    <property type="entry name" value="PT_UbiA_COQ2"/>
    <property type="match status" value="1"/>
</dbReference>
<feature type="transmembrane region" description="Helical" evidence="8">
    <location>
        <begin position="213"/>
        <end position="234"/>
    </location>
</feature>
<feature type="transmembrane region" description="Helical" evidence="8">
    <location>
        <begin position="300"/>
        <end position="318"/>
    </location>
</feature>
<evidence type="ECO:0000256" key="8">
    <source>
        <dbReference type="SAM" id="Phobius"/>
    </source>
</evidence>
<dbReference type="Gene3D" id="1.10.357.140">
    <property type="entry name" value="UbiA prenyltransferase"/>
    <property type="match status" value="1"/>
</dbReference>
<comment type="subcellular location">
    <subcellularLocation>
        <location evidence="2">Membrane</location>
        <topology evidence="2">Multi-pass membrane protein</topology>
    </subcellularLocation>
</comment>
<evidence type="ECO:0000256" key="1">
    <source>
        <dbReference type="ARBA" id="ARBA00001946"/>
    </source>
</evidence>
<dbReference type="InterPro" id="IPR000537">
    <property type="entry name" value="UbiA_prenyltransferase"/>
</dbReference>
<feature type="transmembrane region" description="Helical" evidence="8">
    <location>
        <begin position="136"/>
        <end position="156"/>
    </location>
</feature>
<dbReference type="InterPro" id="IPR006371">
    <property type="entry name" value="Polyprenyltransferase_UbiA-li"/>
</dbReference>
<feature type="transmembrane region" description="Helical" evidence="8">
    <location>
        <begin position="85"/>
        <end position="106"/>
    </location>
</feature>
<dbReference type="PANTHER" id="PTHR11048:SF28">
    <property type="entry name" value="4-HYDROXYBENZOATE POLYPRENYLTRANSFERASE, MITOCHONDRIAL"/>
    <property type="match status" value="1"/>
</dbReference>
<keyword evidence="6 8" id="KW-1133">Transmembrane helix</keyword>
<dbReference type="EC" id="2.5.1.39" evidence="9"/>
<dbReference type="Gene3D" id="1.20.120.1780">
    <property type="entry name" value="UbiA prenyltransferase"/>
    <property type="match status" value="2"/>
</dbReference>
<dbReference type="InterPro" id="IPR044878">
    <property type="entry name" value="UbiA_sf"/>
</dbReference>
<evidence type="ECO:0000256" key="5">
    <source>
        <dbReference type="ARBA" id="ARBA00022692"/>
    </source>
</evidence>
<keyword evidence="5 8" id="KW-0812">Transmembrane</keyword>
<dbReference type="InterPro" id="IPR039653">
    <property type="entry name" value="Prenyltransferase"/>
</dbReference>
<dbReference type="PANTHER" id="PTHR11048">
    <property type="entry name" value="PRENYLTRANSFERASES"/>
    <property type="match status" value="1"/>
</dbReference>
<gene>
    <name evidence="9" type="ORF">J2Z79_001002</name>
</gene>
<dbReference type="Pfam" id="PF01040">
    <property type="entry name" value="UbiA"/>
    <property type="match status" value="1"/>
</dbReference>
<sequence length="319" mass="34521">MIAGLRKVKTFAELVKFEHTVLNLPFAYLGAFLAADGWPTWRQLLWITVPMAGARTAAMGLNRLFDADIDRKTPRTAGRHIPAGLVKPAEVWGYVVVALAALLLAAANLHPLALKLFPLAVLTFALYPFTKRFTWLCHIWLGLSVSWGAFGAYVAVRGAVGPEILVLVGMITLWNAGFDIIYGTQDLEADRVNGVHSIPARFGLARALRISRALHLGVVVLVGLLGFVTGLLPLPAPEGWQPAFWVPGTAPPPVWPPGEWGAATWLYLGAWALVAALLHYEHSIISPSDMSRVDAAFFNVNGYLSVAFSLCAVAAVILK</sequence>
<keyword evidence="10" id="KW-1185">Reference proteome</keyword>
<dbReference type="GO" id="GO:0008412">
    <property type="term" value="F:4-hydroxybenzoate polyprenyltransferase activity"/>
    <property type="evidence" value="ECO:0007669"/>
    <property type="project" value="UniProtKB-EC"/>
</dbReference>
<evidence type="ECO:0000256" key="3">
    <source>
        <dbReference type="ARBA" id="ARBA00005985"/>
    </source>
</evidence>
<comment type="similarity">
    <text evidence="3">Belongs to the UbiA prenyltransferase family.</text>
</comment>
<feature type="transmembrane region" description="Helical" evidence="8">
    <location>
        <begin position="260"/>
        <end position="280"/>
    </location>
</feature>
<evidence type="ECO:0000256" key="7">
    <source>
        <dbReference type="ARBA" id="ARBA00023136"/>
    </source>
</evidence>
<accession>A0ABS4JQ13</accession>
<dbReference type="NCBIfam" id="TIGR01475">
    <property type="entry name" value="ubiA_other"/>
    <property type="match status" value="1"/>
</dbReference>
<name>A0ABS4JQ13_9FIRM</name>
<protein>
    <submittedName>
        <fullName evidence="9">4-hydroxybenzoate polyprenyltransferase</fullName>
        <ecNumber evidence="9">2.5.1.39</ecNumber>
    </submittedName>
</protein>
<dbReference type="RefSeq" id="WP_342589417.1">
    <property type="nucleotide sequence ID" value="NZ_JAGGLG010000006.1"/>
</dbReference>
<keyword evidence="4 9" id="KW-0808">Transferase</keyword>
<dbReference type="Proteomes" id="UP001519289">
    <property type="component" value="Unassembled WGS sequence"/>
</dbReference>